<sequence length="117" mass="12945">MENDPAPIADSPWFWLYLFAMCALAGGLVMAPKYGARQATLEKQYQARQRAEQIRQGETPQGEISSADNTLIDLRPIYLVLLVLVSVGWARLWWTRWGAKSRQSSASPGASSEGTST</sequence>
<feature type="transmembrane region" description="Helical" evidence="1">
    <location>
        <begin position="12"/>
        <end position="31"/>
    </location>
</feature>
<dbReference type="Proteomes" id="UP000237819">
    <property type="component" value="Unassembled WGS sequence"/>
</dbReference>
<protein>
    <submittedName>
        <fullName evidence="2">Uncharacterized protein</fullName>
    </submittedName>
</protein>
<dbReference type="EMBL" id="PUHZ01000018">
    <property type="protein sequence ID" value="PQO44616.1"/>
    <property type="molecule type" value="Genomic_DNA"/>
</dbReference>
<feature type="transmembrane region" description="Helical" evidence="1">
    <location>
        <begin position="77"/>
        <end position="94"/>
    </location>
</feature>
<reference evidence="2 3" key="1">
    <citation type="submission" date="2018-02" db="EMBL/GenBank/DDBJ databases">
        <title>Comparative genomes isolates from brazilian mangrove.</title>
        <authorList>
            <person name="Araujo J.E."/>
            <person name="Taketani R.G."/>
            <person name="Silva M.C.P."/>
            <person name="Loureco M.V."/>
            <person name="Andreote F.D."/>
        </authorList>
    </citation>
    <scope>NUCLEOTIDE SEQUENCE [LARGE SCALE GENOMIC DNA]</scope>
    <source>
        <strain evidence="2 3">Nap-Phe MGV</strain>
    </source>
</reference>
<organism evidence="2 3">
    <name type="scientific">Blastopirellula marina</name>
    <dbReference type="NCBI Taxonomy" id="124"/>
    <lineage>
        <taxon>Bacteria</taxon>
        <taxon>Pseudomonadati</taxon>
        <taxon>Planctomycetota</taxon>
        <taxon>Planctomycetia</taxon>
        <taxon>Pirellulales</taxon>
        <taxon>Pirellulaceae</taxon>
        <taxon>Blastopirellula</taxon>
    </lineage>
</organism>
<accession>A0A2S8GJL4</accession>
<evidence type="ECO:0000313" key="2">
    <source>
        <dbReference type="EMBL" id="PQO44616.1"/>
    </source>
</evidence>
<keyword evidence="1" id="KW-0812">Transmembrane</keyword>
<keyword evidence="1" id="KW-0472">Membrane</keyword>
<name>A0A2S8GJL4_9BACT</name>
<dbReference type="OrthoDB" id="280273at2"/>
<gene>
    <name evidence="2" type="ORF">C5Y93_17755</name>
</gene>
<evidence type="ECO:0000256" key="1">
    <source>
        <dbReference type="SAM" id="Phobius"/>
    </source>
</evidence>
<comment type="caution">
    <text evidence="2">The sequence shown here is derived from an EMBL/GenBank/DDBJ whole genome shotgun (WGS) entry which is preliminary data.</text>
</comment>
<dbReference type="RefSeq" id="WP_105336790.1">
    <property type="nucleotide sequence ID" value="NZ_PUHZ01000018.1"/>
</dbReference>
<keyword evidence="1" id="KW-1133">Transmembrane helix</keyword>
<proteinExistence type="predicted"/>
<dbReference type="AlphaFoldDB" id="A0A2S8GJL4"/>
<evidence type="ECO:0000313" key="3">
    <source>
        <dbReference type="Proteomes" id="UP000237819"/>
    </source>
</evidence>